<evidence type="ECO:0000259" key="9">
    <source>
        <dbReference type="PROSITE" id="PS51012"/>
    </source>
</evidence>
<proteinExistence type="inferred from homology"/>
<accession>A0A2J0Z6T4</accession>
<evidence type="ECO:0000256" key="6">
    <source>
        <dbReference type="ARBA" id="ARBA00022989"/>
    </source>
</evidence>
<evidence type="ECO:0000313" key="10">
    <source>
        <dbReference type="EMBL" id="PJR16225.1"/>
    </source>
</evidence>
<keyword evidence="7 8" id="KW-0472">Membrane</keyword>
<feature type="transmembrane region" description="Helical" evidence="8">
    <location>
        <begin position="225"/>
        <end position="249"/>
    </location>
</feature>
<dbReference type="AlphaFoldDB" id="A0A2J0Z6T4"/>
<protein>
    <recommendedName>
        <fullName evidence="9">ABC transmembrane type-2 domain-containing protein</fullName>
    </recommendedName>
</protein>
<feature type="transmembrane region" description="Helical" evidence="8">
    <location>
        <begin position="286"/>
        <end position="307"/>
    </location>
</feature>
<feature type="transmembrane region" description="Helical" evidence="8">
    <location>
        <begin position="255"/>
        <end position="279"/>
    </location>
</feature>
<comment type="caution">
    <text evidence="10">The sequence shown here is derived from an EMBL/GenBank/DDBJ whole genome shotgun (WGS) entry which is preliminary data.</text>
</comment>
<dbReference type="PROSITE" id="PS51012">
    <property type="entry name" value="ABC_TM2"/>
    <property type="match status" value="1"/>
</dbReference>
<evidence type="ECO:0000256" key="7">
    <source>
        <dbReference type="ARBA" id="ARBA00023136"/>
    </source>
</evidence>
<sequence>MWWTRLKALIVKELLAVLRDPKGRTVLIGPPIIQLLVFSYAATLEVTDVDLMVLNRDSGQWSQELVQQIGGSPTFRSIELASSPHEVRLAIDTQRVLAALEIGPTFSRDIEAGRPAEVQMILDGRRSNASQIVSGYLGRIVGAVAAETPAGRRAASETIRVEVRNWFNPNLTYQWFMVPNLVASIALLIGLIVTALSVARERELGTFDQLIVSPLRTHEILLGKLIPPMMIGLFHITIYILAAVFIFGVPLRGSLFLLYGSAIFYLAAVVGLGLFISALSMTQQQAILGAFLFMVPAMLLSGFATPIENMPSWLQPVTLINPLRYFLVIVKGVFLKDIPLAEVVHQTLPLCLIAIVTLSSAAWLFRRRLE</sequence>
<keyword evidence="3" id="KW-0813">Transport</keyword>
<dbReference type="Proteomes" id="UP000231987">
    <property type="component" value="Unassembled WGS sequence"/>
</dbReference>
<comment type="subcellular location">
    <subcellularLocation>
        <location evidence="1">Cell membrane</location>
        <topology evidence="1">Multi-pass membrane protein</topology>
    </subcellularLocation>
</comment>
<dbReference type="RefSeq" id="WP_100670200.1">
    <property type="nucleotide sequence ID" value="NZ_JBKOIJ010000002.1"/>
</dbReference>
<evidence type="ECO:0000256" key="3">
    <source>
        <dbReference type="ARBA" id="ARBA00022448"/>
    </source>
</evidence>
<evidence type="ECO:0000256" key="5">
    <source>
        <dbReference type="ARBA" id="ARBA00022692"/>
    </source>
</evidence>
<evidence type="ECO:0000256" key="2">
    <source>
        <dbReference type="ARBA" id="ARBA00007783"/>
    </source>
</evidence>
<keyword evidence="5 8" id="KW-0812">Transmembrane</keyword>
<dbReference type="Gene3D" id="3.40.1710.10">
    <property type="entry name" value="abc type-2 transporter like domain"/>
    <property type="match status" value="1"/>
</dbReference>
<evidence type="ECO:0000313" key="11">
    <source>
        <dbReference type="Proteomes" id="UP000231987"/>
    </source>
</evidence>
<dbReference type="InterPro" id="IPR013525">
    <property type="entry name" value="ABC2_TM"/>
</dbReference>
<gene>
    <name evidence="10" type="ORF">CEJ86_05390</name>
</gene>
<name>A0A2J0Z6T4_RHIML</name>
<feature type="transmembrane region" description="Helical" evidence="8">
    <location>
        <begin position="175"/>
        <end position="199"/>
    </location>
</feature>
<feature type="domain" description="ABC transmembrane type-2" evidence="9">
    <location>
        <begin position="130"/>
        <end position="368"/>
    </location>
</feature>
<keyword evidence="6 8" id="KW-1133">Transmembrane helix</keyword>
<evidence type="ECO:0000256" key="1">
    <source>
        <dbReference type="ARBA" id="ARBA00004651"/>
    </source>
</evidence>
<evidence type="ECO:0000256" key="4">
    <source>
        <dbReference type="ARBA" id="ARBA00022475"/>
    </source>
</evidence>
<dbReference type="PANTHER" id="PTHR30294">
    <property type="entry name" value="MEMBRANE COMPONENT OF ABC TRANSPORTER YHHJ-RELATED"/>
    <property type="match status" value="1"/>
</dbReference>
<feature type="transmembrane region" description="Helical" evidence="8">
    <location>
        <begin position="347"/>
        <end position="365"/>
    </location>
</feature>
<evidence type="ECO:0000256" key="8">
    <source>
        <dbReference type="SAM" id="Phobius"/>
    </source>
</evidence>
<dbReference type="InterPro" id="IPR051449">
    <property type="entry name" value="ABC-2_transporter_component"/>
</dbReference>
<dbReference type="PANTHER" id="PTHR30294:SF44">
    <property type="entry name" value="MULTIDRUG ABC TRANSPORTER PERMEASE YBHR-RELATED"/>
    <property type="match status" value="1"/>
</dbReference>
<dbReference type="Pfam" id="PF12698">
    <property type="entry name" value="ABC2_membrane_3"/>
    <property type="match status" value="1"/>
</dbReference>
<comment type="similarity">
    <text evidence="2">Belongs to the ABC-2 integral membrane protein family.</text>
</comment>
<dbReference type="GO" id="GO:0140359">
    <property type="term" value="F:ABC-type transporter activity"/>
    <property type="evidence" value="ECO:0007669"/>
    <property type="project" value="InterPro"/>
</dbReference>
<reference evidence="10 11" key="1">
    <citation type="submission" date="2017-06" db="EMBL/GenBank/DDBJ databases">
        <title>Ensifer strains isolated from leguminous trees and herbs display diverse denitrification phenotypes with some acting as strong N2O sinks.</title>
        <authorList>
            <person name="Woliy K."/>
            <person name="Mania D."/>
            <person name="Bakken L.R."/>
            <person name="Frostegard A."/>
        </authorList>
    </citation>
    <scope>NUCLEOTIDE SEQUENCE [LARGE SCALE GENOMIC DNA]</scope>
    <source>
        <strain evidence="10 11">AC50a</strain>
    </source>
</reference>
<dbReference type="EMBL" id="NJGD01000002">
    <property type="protein sequence ID" value="PJR16225.1"/>
    <property type="molecule type" value="Genomic_DNA"/>
</dbReference>
<dbReference type="InterPro" id="IPR047817">
    <property type="entry name" value="ABC2_TM_bact-type"/>
</dbReference>
<keyword evidence="4" id="KW-1003">Cell membrane</keyword>
<organism evidence="10 11">
    <name type="scientific">Rhizobium meliloti</name>
    <name type="common">Ensifer meliloti</name>
    <name type="synonym">Sinorhizobium meliloti</name>
    <dbReference type="NCBI Taxonomy" id="382"/>
    <lineage>
        <taxon>Bacteria</taxon>
        <taxon>Pseudomonadati</taxon>
        <taxon>Pseudomonadota</taxon>
        <taxon>Alphaproteobacteria</taxon>
        <taxon>Hyphomicrobiales</taxon>
        <taxon>Rhizobiaceae</taxon>
        <taxon>Sinorhizobium/Ensifer group</taxon>
        <taxon>Sinorhizobium</taxon>
    </lineage>
</organism>
<dbReference type="GO" id="GO:0005886">
    <property type="term" value="C:plasma membrane"/>
    <property type="evidence" value="ECO:0007669"/>
    <property type="project" value="UniProtKB-SubCell"/>
</dbReference>